<comment type="caution">
    <text evidence="3">The sequence shown here is derived from an EMBL/GenBank/DDBJ whole genome shotgun (WGS) entry which is preliminary data.</text>
</comment>
<accession>A0A0B2ADD4</accession>
<reference evidence="3 4" key="1">
    <citation type="submission" date="2014-09" db="EMBL/GenBank/DDBJ databases">
        <title>Genome sequence of Sinomonas sp. MUSC 117.</title>
        <authorList>
            <person name="Lee L.-H."/>
        </authorList>
    </citation>
    <scope>NUCLEOTIDE SEQUENCE [LARGE SCALE GENOMIC DNA]</scope>
    <source>
        <strain evidence="3 4">MUSC 117</strain>
    </source>
</reference>
<sequence length="107" mass="11934">MDEMLRRELAWQITGIQLPSQSSDEVFSRMLEQAVAFQGSHGRTPRPSTASPHEASLGRWLEAQRADARRGTLSAERRRMIDRAFGAGWAFDAVTPAPPLARARAME</sequence>
<evidence type="ECO:0000259" key="2">
    <source>
        <dbReference type="Pfam" id="PF03457"/>
    </source>
</evidence>
<gene>
    <name evidence="3" type="ORF">LK10_15265</name>
</gene>
<dbReference type="InterPro" id="IPR005114">
    <property type="entry name" value="Helicase_assoc"/>
</dbReference>
<proteinExistence type="predicted"/>
<evidence type="ECO:0000313" key="3">
    <source>
        <dbReference type="EMBL" id="KHL01604.1"/>
    </source>
</evidence>
<evidence type="ECO:0000256" key="1">
    <source>
        <dbReference type="SAM" id="MobiDB-lite"/>
    </source>
</evidence>
<protein>
    <recommendedName>
        <fullName evidence="2">Helicase-associated domain-containing protein</fullName>
    </recommendedName>
</protein>
<dbReference type="EMBL" id="JTDL01000140">
    <property type="protein sequence ID" value="KHL01604.1"/>
    <property type="molecule type" value="Genomic_DNA"/>
</dbReference>
<feature type="domain" description="Helicase-associated" evidence="2">
    <location>
        <begin position="24"/>
        <end position="80"/>
    </location>
</feature>
<dbReference type="Proteomes" id="UP000030982">
    <property type="component" value="Unassembled WGS sequence"/>
</dbReference>
<organism evidence="3 4">
    <name type="scientific">Sinomonas humi</name>
    <dbReference type="NCBI Taxonomy" id="1338436"/>
    <lineage>
        <taxon>Bacteria</taxon>
        <taxon>Bacillati</taxon>
        <taxon>Actinomycetota</taxon>
        <taxon>Actinomycetes</taxon>
        <taxon>Micrococcales</taxon>
        <taxon>Micrococcaceae</taxon>
        <taxon>Sinomonas</taxon>
    </lineage>
</organism>
<name>A0A0B2ADD4_9MICC</name>
<dbReference type="Pfam" id="PF03457">
    <property type="entry name" value="HA"/>
    <property type="match status" value="1"/>
</dbReference>
<dbReference type="Gene3D" id="6.10.140.530">
    <property type="match status" value="1"/>
</dbReference>
<evidence type="ECO:0000313" key="4">
    <source>
        <dbReference type="Proteomes" id="UP000030982"/>
    </source>
</evidence>
<keyword evidence="4" id="KW-1185">Reference proteome</keyword>
<feature type="region of interest" description="Disordered" evidence="1">
    <location>
        <begin position="37"/>
        <end position="56"/>
    </location>
</feature>
<dbReference type="AlphaFoldDB" id="A0A0B2ADD4"/>